<sequence length="210" mass="23698">MGPFMMVLTFGSVEDKDEARLSPLLLTYFGEIRNWSEQEANRTRKTRVEIYGMPIQAWSEQNFHKVATVLGTVVDIENVSSIGTNYSSVKANIVTSWLRPIHECVILELNEVLFEVFIAEIPEEIKYKCKIEDDVMLMKEAGDSKISGPNEEVAGNCEKSNSTRCIVDDRRSEDLIKETQMASSLGRNMKGPIQYNLEVEGLEVEPSSNP</sequence>
<gene>
    <name evidence="1" type="ORF">PIB30_016546</name>
</gene>
<evidence type="ECO:0008006" key="3">
    <source>
        <dbReference type="Google" id="ProtNLM"/>
    </source>
</evidence>
<name>A0ABU6R7M7_9FABA</name>
<keyword evidence="2" id="KW-1185">Reference proteome</keyword>
<dbReference type="EMBL" id="JASCZI010030255">
    <property type="protein sequence ID" value="MED6119956.1"/>
    <property type="molecule type" value="Genomic_DNA"/>
</dbReference>
<proteinExistence type="predicted"/>
<comment type="caution">
    <text evidence="1">The sequence shown here is derived from an EMBL/GenBank/DDBJ whole genome shotgun (WGS) entry which is preliminary data.</text>
</comment>
<evidence type="ECO:0000313" key="1">
    <source>
        <dbReference type="EMBL" id="MED6119956.1"/>
    </source>
</evidence>
<protein>
    <recommendedName>
        <fullName evidence="3">DUF4283 domain-containing protein</fullName>
    </recommendedName>
</protein>
<organism evidence="1 2">
    <name type="scientific">Stylosanthes scabra</name>
    <dbReference type="NCBI Taxonomy" id="79078"/>
    <lineage>
        <taxon>Eukaryota</taxon>
        <taxon>Viridiplantae</taxon>
        <taxon>Streptophyta</taxon>
        <taxon>Embryophyta</taxon>
        <taxon>Tracheophyta</taxon>
        <taxon>Spermatophyta</taxon>
        <taxon>Magnoliopsida</taxon>
        <taxon>eudicotyledons</taxon>
        <taxon>Gunneridae</taxon>
        <taxon>Pentapetalae</taxon>
        <taxon>rosids</taxon>
        <taxon>fabids</taxon>
        <taxon>Fabales</taxon>
        <taxon>Fabaceae</taxon>
        <taxon>Papilionoideae</taxon>
        <taxon>50 kb inversion clade</taxon>
        <taxon>dalbergioids sensu lato</taxon>
        <taxon>Dalbergieae</taxon>
        <taxon>Pterocarpus clade</taxon>
        <taxon>Stylosanthes</taxon>
    </lineage>
</organism>
<accession>A0ABU6R7M7</accession>
<reference evidence="1 2" key="1">
    <citation type="journal article" date="2023" name="Plants (Basel)">
        <title>Bridging the Gap: Combining Genomics and Transcriptomics Approaches to Understand Stylosanthes scabra, an Orphan Legume from the Brazilian Caatinga.</title>
        <authorList>
            <person name="Ferreira-Neto J.R.C."/>
            <person name="da Silva M.D."/>
            <person name="Binneck E."/>
            <person name="de Melo N.F."/>
            <person name="da Silva R.H."/>
            <person name="de Melo A.L.T.M."/>
            <person name="Pandolfi V."/>
            <person name="Bustamante F.O."/>
            <person name="Brasileiro-Vidal A.C."/>
            <person name="Benko-Iseppon A.M."/>
        </authorList>
    </citation>
    <scope>NUCLEOTIDE SEQUENCE [LARGE SCALE GENOMIC DNA]</scope>
    <source>
        <tissue evidence="1">Leaves</tissue>
    </source>
</reference>
<evidence type="ECO:0000313" key="2">
    <source>
        <dbReference type="Proteomes" id="UP001341840"/>
    </source>
</evidence>
<dbReference type="Proteomes" id="UP001341840">
    <property type="component" value="Unassembled WGS sequence"/>
</dbReference>